<dbReference type="PANTHER" id="PTHR23404">
    <property type="entry name" value="MOLYBDOPTERIN SYNTHASE RELATED"/>
    <property type="match status" value="1"/>
</dbReference>
<evidence type="ECO:0000256" key="10">
    <source>
        <dbReference type="ARBA" id="ARBA00032474"/>
    </source>
</evidence>
<dbReference type="PATRIC" id="fig|1162668.3.peg.555"/>
<dbReference type="Proteomes" id="UP000007382">
    <property type="component" value="Chromosome"/>
</dbReference>
<protein>
    <recommendedName>
        <fullName evidence="4">Molybdopterin synthase catalytic subunit</fullName>
        <ecNumber evidence="3">2.8.1.12</ecNumber>
    </recommendedName>
    <alternativeName>
        <fullName evidence="9">MPT synthase subunit 2</fullName>
    </alternativeName>
    <alternativeName>
        <fullName evidence="7">Molybdenum cofactor biosynthesis protein E</fullName>
    </alternativeName>
    <alternativeName>
        <fullName evidence="8">Molybdopterin-converting factor large subunit</fullName>
    </alternativeName>
    <alternativeName>
        <fullName evidence="10">Molybdopterin-converting factor subunit 2</fullName>
    </alternativeName>
</protein>
<keyword evidence="5" id="KW-0501">Molybdenum cofactor biosynthesis</keyword>
<dbReference type="STRING" id="1162668.LFE_0473"/>
<dbReference type="OrthoDB" id="9803224at2"/>
<evidence type="ECO:0000256" key="3">
    <source>
        <dbReference type="ARBA" id="ARBA00011950"/>
    </source>
</evidence>
<reference evidence="13" key="2">
    <citation type="submission" date="2012-03" db="EMBL/GenBank/DDBJ databases">
        <title>The complete genome sequence of the pioneer microbe on fresh volcanic deposit, Leptospirillum ferrooxidans strain C2-3.</title>
        <authorList>
            <person name="Fujimura R."/>
            <person name="Sato Y."/>
            <person name="Nishizawa T."/>
            <person name="Nanba K."/>
            <person name="Oshima K."/>
            <person name="Hattori M."/>
            <person name="Kamijo T."/>
            <person name="Ohta H."/>
        </authorList>
    </citation>
    <scope>NUCLEOTIDE SEQUENCE [LARGE SCALE GENOMIC DNA]</scope>
    <source>
        <strain evidence="13">C2-3</strain>
    </source>
</reference>
<keyword evidence="13" id="KW-1185">Reference proteome</keyword>
<evidence type="ECO:0000256" key="4">
    <source>
        <dbReference type="ARBA" id="ARBA00013858"/>
    </source>
</evidence>
<dbReference type="InterPro" id="IPR003448">
    <property type="entry name" value="Mopterin_biosynth_MoaE"/>
</dbReference>
<organism evidence="12 13">
    <name type="scientific">Leptospirillum ferrooxidans (strain C2-3)</name>
    <dbReference type="NCBI Taxonomy" id="1162668"/>
    <lineage>
        <taxon>Bacteria</taxon>
        <taxon>Pseudomonadati</taxon>
        <taxon>Nitrospirota</taxon>
        <taxon>Nitrospiria</taxon>
        <taxon>Nitrospirales</taxon>
        <taxon>Nitrospiraceae</taxon>
        <taxon>Leptospirillum</taxon>
    </lineage>
</organism>
<evidence type="ECO:0000313" key="12">
    <source>
        <dbReference type="EMBL" id="BAM06191.1"/>
    </source>
</evidence>
<evidence type="ECO:0000256" key="2">
    <source>
        <dbReference type="ARBA" id="ARBA00005426"/>
    </source>
</evidence>
<evidence type="ECO:0000313" key="13">
    <source>
        <dbReference type="Proteomes" id="UP000007382"/>
    </source>
</evidence>
<dbReference type="GO" id="GO:0030366">
    <property type="term" value="F:molybdopterin synthase activity"/>
    <property type="evidence" value="ECO:0007669"/>
    <property type="project" value="UniProtKB-EC"/>
</dbReference>
<dbReference type="Pfam" id="PF02391">
    <property type="entry name" value="MoaE"/>
    <property type="match status" value="1"/>
</dbReference>
<dbReference type="Gene3D" id="3.90.1170.40">
    <property type="entry name" value="Molybdopterin biosynthesis MoaE subunit"/>
    <property type="match status" value="1"/>
</dbReference>
<gene>
    <name evidence="12" type="ordered locus">LFE_0473</name>
</gene>
<dbReference type="GO" id="GO:0006777">
    <property type="term" value="P:Mo-molybdopterin cofactor biosynthetic process"/>
    <property type="evidence" value="ECO:0007669"/>
    <property type="project" value="UniProtKB-KW"/>
</dbReference>
<evidence type="ECO:0000256" key="7">
    <source>
        <dbReference type="ARBA" id="ARBA00029745"/>
    </source>
</evidence>
<accession>I0ILP2</accession>
<dbReference type="RefSeq" id="WP_014448684.1">
    <property type="nucleotide sequence ID" value="NC_017094.1"/>
</dbReference>
<reference evidence="12 13" key="1">
    <citation type="journal article" date="2012" name="J. Bacteriol.">
        <title>Complete Genome Sequence of Leptospirillum ferrooxidans Strain C2-3, Isolated from a Fresh Volcanic Ash Deposit on the Island of Miyake, Japan.</title>
        <authorList>
            <person name="Fujimura R."/>
            <person name="Sato Y."/>
            <person name="Nishizawa T."/>
            <person name="Oshima K."/>
            <person name="Kim S.-W."/>
            <person name="Hattori M."/>
            <person name="Kamijo T."/>
            <person name="Ohta H."/>
        </authorList>
    </citation>
    <scope>NUCLEOTIDE SEQUENCE [LARGE SCALE GENOMIC DNA]</scope>
    <source>
        <strain evidence="12 13">C2-3</strain>
    </source>
</reference>
<evidence type="ECO:0000256" key="1">
    <source>
        <dbReference type="ARBA" id="ARBA00005046"/>
    </source>
</evidence>
<comment type="similarity">
    <text evidence="2">Belongs to the MoaE family.</text>
</comment>
<dbReference type="KEGG" id="lfc:LFE_0473"/>
<dbReference type="AlphaFoldDB" id="I0ILP2"/>
<dbReference type="InterPro" id="IPR036563">
    <property type="entry name" value="MoaE_sf"/>
</dbReference>
<evidence type="ECO:0000256" key="11">
    <source>
        <dbReference type="ARBA" id="ARBA00049878"/>
    </source>
</evidence>
<name>I0ILP2_LEPFC</name>
<evidence type="ECO:0000256" key="9">
    <source>
        <dbReference type="ARBA" id="ARBA00030781"/>
    </source>
</evidence>
<comment type="subunit">
    <text evidence="6">Heterotetramer of 2 MoaD subunits and 2 MoaE subunits. Also stable as homodimer. The enzyme changes between these two forms during catalysis.</text>
</comment>
<dbReference type="eggNOG" id="COG0314">
    <property type="taxonomic scope" value="Bacteria"/>
</dbReference>
<proteinExistence type="inferred from homology"/>
<comment type="catalytic activity">
    <reaction evidence="11">
        <text>2 [molybdopterin-synthase sulfur-carrier protein]-C-terminal-Gly-aminoethanethioate + cyclic pyranopterin phosphate + H2O = molybdopterin + 2 [molybdopterin-synthase sulfur-carrier protein]-C-terminal Gly-Gly + 2 H(+)</text>
        <dbReference type="Rhea" id="RHEA:26333"/>
        <dbReference type="Rhea" id="RHEA-COMP:12202"/>
        <dbReference type="Rhea" id="RHEA-COMP:19907"/>
        <dbReference type="ChEBI" id="CHEBI:15377"/>
        <dbReference type="ChEBI" id="CHEBI:15378"/>
        <dbReference type="ChEBI" id="CHEBI:58698"/>
        <dbReference type="ChEBI" id="CHEBI:59648"/>
        <dbReference type="ChEBI" id="CHEBI:90778"/>
        <dbReference type="ChEBI" id="CHEBI:232372"/>
        <dbReference type="EC" id="2.8.1.12"/>
    </reaction>
</comment>
<evidence type="ECO:0000256" key="6">
    <source>
        <dbReference type="ARBA" id="ARBA00026066"/>
    </source>
</evidence>
<dbReference type="EC" id="2.8.1.12" evidence="3"/>
<sequence>MFQFMRTAISDGVLRSSLYHPGAGGVVIFEGRVRNQHRGRSVLFLEYEAYEALAEREGLAILAEVREKYDILEVLCAHRTGKVELGEMAVWIGVAAVHRAPAFEACSFVIDAIKQRLPIWKKEFYGDGMAVWVNCKDETFPSATEKKIGMACHDHSR</sequence>
<evidence type="ECO:0000256" key="5">
    <source>
        <dbReference type="ARBA" id="ARBA00023150"/>
    </source>
</evidence>
<dbReference type="HOGENOM" id="CLU_089568_1_2_0"/>
<dbReference type="CDD" id="cd00756">
    <property type="entry name" value="MoaE"/>
    <property type="match status" value="1"/>
</dbReference>
<dbReference type="SUPFAM" id="SSF54690">
    <property type="entry name" value="Molybdopterin synthase subunit MoaE"/>
    <property type="match status" value="1"/>
</dbReference>
<comment type="pathway">
    <text evidence="1">Cofactor biosynthesis; molybdopterin biosynthesis.</text>
</comment>
<evidence type="ECO:0000256" key="8">
    <source>
        <dbReference type="ARBA" id="ARBA00030407"/>
    </source>
</evidence>
<dbReference type="EMBL" id="AP012342">
    <property type="protein sequence ID" value="BAM06191.1"/>
    <property type="molecule type" value="Genomic_DNA"/>
</dbReference>